<dbReference type="Proteomes" id="UP000659904">
    <property type="component" value="Unassembled WGS sequence"/>
</dbReference>
<dbReference type="InterPro" id="IPR017853">
    <property type="entry name" value="GH"/>
</dbReference>
<dbReference type="SUPFAM" id="SSF51445">
    <property type="entry name" value="(Trans)glycosidases"/>
    <property type="match status" value="1"/>
</dbReference>
<feature type="compositionally biased region" description="Low complexity" evidence="1">
    <location>
        <begin position="66"/>
        <end position="92"/>
    </location>
</feature>
<name>A0A8J3KAM9_9ACTN</name>
<dbReference type="AlphaFoldDB" id="A0A8J3KAM9"/>
<organism evidence="4 5">
    <name type="scientific">Catellatospora citrea</name>
    <dbReference type="NCBI Taxonomy" id="53366"/>
    <lineage>
        <taxon>Bacteria</taxon>
        <taxon>Bacillati</taxon>
        <taxon>Actinomycetota</taxon>
        <taxon>Actinomycetes</taxon>
        <taxon>Micromonosporales</taxon>
        <taxon>Micromonosporaceae</taxon>
        <taxon>Catellatospora</taxon>
    </lineage>
</organism>
<evidence type="ECO:0000313" key="4">
    <source>
        <dbReference type="EMBL" id="GIF96391.1"/>
    </source>
</evidence>
<evidence type="ECO:0000313" key="5">
    <source>
        <dbReference type="Proteomes" id="UP000659904"/>
    </source>
</evidence>
<feature type="transmembrane region" description="Helical" evidence="2">
    <location>
        <begin position="21"/>
        <end position="39"/>
    </location>
</feature>
<dbReference type="EMBL" id="BONH01000004">
    <property type="protein sequence ID" value="GIF96391.1"/>
    <property type="molecule type" value="Genomic_DNA"/>
</dbReference>
<dbReference type="PANTHER" id="PTHR34154">
    <property type="entry name" value="ALKALI-SENSITIVE LINKAGE PROTEIN 1"/>
    <property type="match status" value="1"/>
</dbReference>
<feature type="region of interest" description="Disordered" evidence="1">
    <location>
        <begin position="332"/>
        <end position="352"/>
    </location>
</feature>
<keyword evidence="5" id="KW-1185">Reference proteome</keyword>
<keyword evidence="2" id="KW-0812">Transmembrane</keyword>
<proteinExistence type="predicted"/>
<dbReference type="RefSeq" id="WP_203831707.1">
    <property type="nucleotide sequence ID" value="NZ_BONH01000004.1"/>
</dbReference>
<comment type="caution">
    <text evidence="4">The sequence shown here is derived from an EMBL/GenBank/DDBJ whole genome shotgun (WGS) entry which is preliminary data.</text>
</comment>
<gene>
    <name evidence="4" type="ORF">Cci01nite_14850</name>
</gene>
<evidence type="ECO:0000256" key="2">
    <source>
        <dbReference type="SAM" id="Phobius"/>
    </source>
</evidence>
<sequence>MDETSQRQPGRHVRRDHRKRWLAVALAVAVLIGGSYAAVRLWSGEEPSSAAGPGDPAAVTQGAPDPALSGATSAGPSASASATPRPSVSPSAKASTSPQAPPGGPAKSSAKKGVSVWNFGGLKAALTDVRASWYYNWSSGPSKDAGTSAAFVPMIWGEKSVTDAELARAKKSGNVLLGFNEPDFASQANMTVERALDLWPRLQATGLRMGSPAVAVGADKAGGWLDRFLSGAKARGYRVDFITLHWYGADFSTAAVGHLKNYLQAVYQRYKMPIWVTEYALIKWGANGAVYPSDAQQAAFVTGSTKMMQGLSYVERYAWFALPWPTEGHQGTALYRDGDSPTPAGQAYRAAG</sequence>
<feature type="domain" description="Asl1-like glycosyl hydrolase catalytic" evidence="3">
    <location>
        <begin position="130"/>
        <end position="348"/>
    </location>
</feature>
<keyword evidence="2" id="KW-1133">Transmembrane helix</keyword>
<protein>
    <recommendedName>
        <fullName evidence="3">Asl1-like glycosyl hydrolase catalytic domain-containing protein</fullName>
    </recommendedName>
</protein>
<feature type="compositionally biased region" description="Low complexity" evidence="1">
    <location>
        <begin position="47"/>
        <end position="58"/>
    </location>
</feature>
<keyword evidence="2" id="KW-0472">Membrane</keyword>
<dbReference type="Pfam" id="PF11790">
    <property type="entry name" value="Glyco_hydro_cc"/>
    <property type="match status" value="1"/>
</dbReference>
<dbReference type="Gene3D" id="3.20.20.80">
    <property type="entry name" value="Glycosidases"/>
    <property type="match status" value="1"/>
</dbReference>
<dbReference type="InterPro" id="IPR053183">
    <property type="entry name" value="ASL1"/>
</dbReference>
<feature type="region of interest" description="Disordered" evidence="1">
    <location>
        <begin position="45"/>
        <end position="111"/>
    </location>
</feature>
<dbReference type="InterPro" id="IPR024655">
    <property type="entry name" value="Asl1_glyco_hydro_catalytic"/>
</dbReference>
<accession>A0A8J3KAM9</accession>
<evidence type="ECO:0000256" key="1">
    <source>
        <dbReference type="SAM" id="MobiDB-lite"/>
    </source>
</evidence>
<dbReference type="PANTHER" id="PTHR34154:SF3">
    <property type="entry name" value="ALKALI-SENSITIVE LINKAGE PROTEIN 1"/>
    <property type="match status" value="1"/>
</dbReference>
<reference evidence="4 5" key="1">
    <citation type="submission" date="2021-01" db="EMBL/GenBank/DDBJ databases">
        <title>Whole genome shotgun sequence of Catellatospora citrea NBRC 14495.</title>
        <authorList>
            <person name="Komaki H."/>
            <person name="Tamura T."/>
        </authorList>
    </citation>
    <scope>NUCLEOTIDE SEQUENCE [LARGE SCALE GENOMIC DNA]</scope>
    <source>
        <strain evidence="4 5">NBRC 14495</strain>
    </source>
</reference>
<evidence type="ECO:0000259" key="3">
    <source>
        <dbReference type="Pfam" id="PF11790"/>
    </source>
</evidence>
<dbReference type="GO" id="GO:0071966">
    <property type="term" value="P:fungal-type cell wall polysaccharide metabolic process"/>
    <property type="evidence" value="ECO:0007669"/>
    <property type="project" value="TreeGrafter"/>
</dbReference>